<reference evidence="1" key="2">
    <citation type="journal article" date="2021" name="PeerJ">
        <title>Extensive microbial diversity within the chicken gut microbiome revealed by metagenomics and culture.</title>
        <authorList>
            <person name="Gilroy R."/>
            <person name="Ravi A."/>
            <person name="Getino M."/>
            <person name="Pursley I."/>
            <person name="Horton D.L."/>
            <person name="Alikhan N.F."/>
            <person name="Baker D."/>
            <person name="Gharbi K."/>
            <person name="Hall N."/>
            <person name="Watson M."/>
            <person name="Adriaenssens E.M."/>
            <person name="Foster-Nyarko E."/>
            <person name="Jarju S."/>
            <person name="Secka A."/>
            <person name="Antonio M."/>
            <person name="Oren A."/>
            <person name="Chaudhuri R.R."/>
            <person name="La Ragione R."/>
            <person name="Hildebrand F."/>
            <person name="Pallen M.J."/>
        </authorList>
    </citation>
    <scope>NUCLEOTIDE SEQUENCE</scope>
    <source>
        <strain evidence="1">CHK165-10780</strain>
    </source>
</reference>
<reference evidence="1" key="1">
    <citation type="submission" date="2020-10" db="EMBL/GenBank/DDBJ databases">
        <authorList>
            <person name="Gilroy R."/>
        </authorList>
    </citation>
    <scope>NUCLEOTIDE SEQUENCE</scope>
    <source>
        <strain evidence="1">CHK165-10780</strain>
    </source>
</reference>
<name>A0A9D0Z205_9FIRM</name>
<dbReference type="AlphaFoldDB" id="A0A9D0Z205"/>
<organism evidence="1 2">
    <name type="scientific">Candidatus Faecenecus gallistercoris</name>
    <dbReference type="NCBI Taxonomy" id="2840793"/>
    <lineage>
        <taxon>Bacteria</taxon>
        <taxon>Bacillati</taxon>
        <taxon>Bacillota</taxon>
        <taxon>Bacillota incertae sedis</taxon>
        <taxon>Candidatus Faecenecus</taxon>
    </lineage>
</organism>
<comment type="caution">
    <text evidence="1">The sequence shown here is derived from an EMBL/GenBank/DDBJ whole genome shotgun (WGS) entry which is preliminary data.</text>
</comment>
<accession>A0A9D0Z205</accession>
<gene>
    <name evidence="1" type="ORF">IAC85_04640</name>
</gene>
<dbReference type="Proteomes" id="UP000886725">
    <property type="component" value="Unassembled WGS sequence"/>
</dbReference>
<evidence type="ECO:0000313" key="2">
    <source>
        <dbReference type="Proteomes" id="UP000886725"/>
    </source>
</evidence>
<sequence length="56" mass="6804">MEEEKDETKKEKPTLEEIQKAMQSKKLSADEYYDFYNLEDEDSVSFEYDLENEELE</sequence>
<evidence type="ECO:0000313" key="1">
    <source>
        <dbReference type="EMBL" id="HIQ65010.1"/>
    </source>
</evidence>
<dbReference type="EMBL" id="DVFU01000092">
    <property type="protein sequence ID" value="HIQ65010.1"/>
    <property type="molecule type" value="Genomic_DNA"/>
</dbReference>
<proteinExistence type="predicted"/>
<protein>
    <submittedName>
        <fullName evidence="1">Uncharacterized protein</fullName>
    </submittedName>
</protein>